<name>A0ABR1RGB6_9PEZI</name>
<accession>A0ABR1RGB6</accession>
<proteinExistence type="predicted"/>
<dbReference type="Proteomes" id="UP001396898">
    <property type="component" value="Unassembled WGS sequence"/>
</dbReference>
<organism evidence="1 2">
    <name type="scientific">Apiospora marii</name>
    <dbReference type="NCBI Taxonomy" id="335849"/>
    <lineage>
        <taxon>Eukaryota</taxon>
        <taxon>Fungi</taxon>
        <taxon>Dikarya</taxon>
        <taxon>Ascomycota</taxon>
        <taxon>Pezizomycotina</taxon>
        <taxon>Sordariomycetes</taxon>
        <taxon>Xylariomycetidae</taxon>
        <taxon>Amphisphaeriales</taxon>
        <taxon>Apiosporaceae</taxon>
        <taxon>Apiospora</taxon>
    </lineage>
</organism>
<dbReference type="EMBL" id="JAQQWI010000016">
    <property type="protein sequence ID" value="KAK8009289.1"/>
    <property type="molecule type" value="Genomic_DNA"/>
</dbReference>
<reference evidence="1 2" key="1">
    <citation type="submission" date="2023-01" db="EMBL/GenBank/DDBJ databases">
        <title>Analysis of 21 Apiospora genomes using comparative genomics revels a genus with tremendous synthesis potential of carbohydrate active enzymes and secondary metabolites.</title>
        <authorList>
            <person name="Sorensen T."/>
        </authorList>
    </citation>
    <scope>NUCLEOTIDE SEQUENCE [LARGE SCALE GENOMIC DNA]</scope>
    <source>
        <strain evidence="1 2">CBS 20057</strain>
    </source>
</reference>
<comment type="caution">
    <text evidence="1">The sequence shown here is derived from an EMBL/GenBank/DDBJ whole genome shotgun (WGS) entry which is preliminary data.</text>
</comment>
<evidence type="ECO:0000313" key="1">
    <source>
        <dbReference type="EMBL" id="KAK8009289.1"/>
    </source>
</evidence>
<keyword evidence="2" id="KW-1185">Reference proteome</keyword>
<evidence type="ECO:0000313" key="2">
    <source>
        <dbReference type="Proteomes" id="UP001396898"/>
    </source>
</evidence>
<gene>
    <name evidence="1" type="ORF">PG991_011840</name>
</gene>
<sequence>MHFNGYHVGVLRDLLPSNCRREKNFDPRETPTSFLLRGACFGAAFEAVMAILRDAAPISTDELRGVCPQS</sequence>
<protein>
    <submittedName>
        <fullName evidence="1">Uncharacterized protein</fullName>
    </submittedName>
</protein>